<evidence type="ECO:0000313" key="1">
    <source>
        <dbReference type="EMBL" id="KEO73170.1"/>
    </source>
</evidence>
<dbReference type="AlphaFoldDB" id="A0A074KYA3"/>
<protein>
    <recommendedName>
        <fullName evidence="3">DUF493 domain-containing protein</fullName>
    </recommendedName>
</protein>
<dbReference type="InterPro" id="IPR027471">
    <property type="entry name" value="YbeD-like_sf"/>
</dbReference>
<dbReference type="RefSeq" id="WP_035074822.1">
    <property type="nucleotide sequence ID" value="NZ_JMIH01000022.1"/>
</dbReference>
<comment type="caution">
    <text evidence="1">The sequence shown here is derived from an EMBL/GenBank/DDBJ whole genome shotgun (WGS) entry which is preliminary data.</text>
</comment>
<dbReference type="Pfam" id="PF04359">
    <property type="entry name" value="DUF493"/>
    <property type="match status" value="1"/>
</dbReference>
<accession>A0A074KYA3</accession>
<dbReference type="STRING" id="1048983.EL17_12490"/>
<gene>
    <name evidence="1" type="ORF">EL17_12490</name>
</gene>
<organism evidence="1 2">
    <name type="scientific">Anditalea andensis</name>
    <dbReference type="NCBI Taxonomy" id="1048983"/>
    <lineage>
        <taxon>Bacteria</taxon>
        <taxon>Pseudomonadati</taxon>
        <taxon>Bacteroidota</taxon>
        <taxon>Cytophagia</taxon>
        <taxon>Cytophagales</taxon>
        <taxon>Cytophagaceae</taxon>
        <taxon>Anditalea</taxon>
    </lineage>
</organism>
<dbReference type="eggNOG" id="COG2921">
    <property type="taxonomic scope" value="Bacteria"/>
</dbReference>
<dbReference type="InterPro" id="IPR007454">
    <property type="entry name" value="UPF0250_YbeD-like"/>
</dbReference>
<dbReference type="OrthoDB" id="5616097at2"/>
<evidence type="ECO:0000313" key="2">
    <source>
        <dbReference type="Proteomes" id="UP000027821"/>
    </source>
</evidence>
<name>A0A074KYA3_9BACT</name>
<proteinExistence type="predicted"/>
<sequence>MEKKFDKISFKEKLDAQTVFPAIYMFKFIVPNGRQDEIATLLPSNEMVVKASTKGKYVSATIKAMMPSSSAVIEIYEKASEIEGVIAL</sequence>
<keyword evidence="2" id="KW-1185">Reference proteome</keyword>
<dbReference type="Proteomes" id="UP000027821">
    <property type="component" value="Unassembled WGS sequence"/>
</dbReference>
<dbReference type="EMBL" id="JMIH01000022">
    <property type="protein sequence ID" value="KEO73170.1"/>
    <property type="molecule type" value="Genomic_DNA"/>
</dbReference>
<dbReference type="SUPFAM" id="SSF117991">
    <property type="entry name" value="YbeD/HP0495-like"/>
    <property type="match status" value="1"/>
</dbReference>
<reference evidence="1 2" key="1">
    <citation type="submission" date="2014-04" db="EMBL/GenBank/DDBJ databases">
        <title>Characterization and application of a salt tolerant electro-active bacterium.</title>
        <authorList>
            <person name="Yang L."/>
            <person name="Wei S."/>
            <person name="Tay Q.X.M."/>
        </authorList>
    </citation>
    <scope>NUCLEOTIDE SEQUENCE [LARGE SCALE GENOMIC DNA]</scope>
    <source>
        <strain evidence="1 2">LY1</strain>
    </source>
</reference>
<dbReference type="Gene3D" id="3.30.70.260">
    <property type="match status" value="1"/>
</dbReference>
<evidence type="ECO:0008006" key="3">
    <source>
        <dbReference type="Google" id="ProtNLM"/>
    </source>
</evidence>